<organism evidence="1 2">
    <name type="scientific">Pistacia atlantica</name>
    <dbReference type="NCBI Taxonomy" id="434234"/>
    <lineage>
        <taxon>Eukaryota</taxon>
        <taxon>Viridiplantae</taxon>
        <taxon>Streptophyta</taxon>
        <taxon>Embryophyta</taxon>
        <taxon>Tracheophyta</taxon>
        <taxon>Spermatophyta</taxon>
        <taxon>Magnoliopsida</taxon>
        <taxon>eudicotyledons</taxon>
        <taxon>Gunneridae</taxon>
        <taxon>Pentapetalae</taxon>
        <taxon>rosids</taxon>
        <taxon>malvids</taxon>
        <taxon>Sapindales</taxon>
        <taxon>Anacardiaceae</taxon>
        <taxon>Pistacia</taxon>
    </lineage>
</organism>
<evidence type="ECO:0000313" key="1">
    <source>
        <dbReference type="EMBL" id="KAJ0075611.1"/>
    </source>
</evidence>
<evidence type="ECO:0000313" key="2">
    <source>
        <dbReference type="Proteomes" id="UP001164250"/>
    </source>
</evidence>
<sequence length="181" mass="19688">MISMASSGQKSSNFTQTCNLLSQYLKEKGNFGDFSRGIASKPEGVEFETSRPQSATTMNLLPNLENVGVSSSSSVKAADFFNNKAEATVETEKAKEIMALATKSGSSVNTTFHAHHFRFPDKKKGVSPQILRKKKGQGGGESTISNKWGASVAPAKPEESREKPWLLELEAQSFKQLDLNL</sequence>
<dbReference type="EMBL" id="CM047910">
    <property type="protein sequence ID" value="KAJ0075611.1"/>
    <property type="molecule type" value="Genomic_DNA"/>
</dbReference>
<name>A0ACC0ZRB2_9ROSI</name>
<keyword evidence="2" id="KW-1185">Reference proteome</keyword>
<protein>
    <submittedName>
        <fullName evidence="1">Uncharacterized protein</fullName>
    </submittedName>
</protein>
<gene>
    <name evidence="1" type="ORF">Patl1_33724</name>
</gene>
<accession>A0ACC0ZRB2</accession>
<comment type="caution">
    <text evidence="1">The sequence shown here is derived from an EMBL/GenBank/DDBJ whole genome shotgun (WGS) entry which is preliminary data.</text>
</comment>
<proteinExistence type="predicted"/>
<reference evidence="2" key="1">
    <citation type="journal article" date="2023" name="G3 (Bethesda)">
        <title>Genome assembly and association tests identify interacting loci associated with vigor, precocity, and sex in interspecific pistachio rootstocks.</title>
        <authorList>
            <person name="Palmer W."/>
            <person name="Jacygrad E."/>
            <person name="Sagayaradj S."/>
            <person name="Cavanaugh K."/>
            <person name="Han R."/>
            <person name="Bertier L."/>
            <person name="Beede B."/>
            <person name="Kafkas S."/>
            <person name="Golino D."/>
            <person name="Preece J."/>
            <person name="Michelmore R."/>
        </authorList>
    </citation>
    <scope>NUCLEOTIDE SEQUENCE [LARGE SCALE GENOMIC DNA]</scope>
</reference>
<dbReference type="Proteomes" id="UP001164250">
    <property type="component" value="Chromosome 15"/>
</dbReference>